<feature type="region of interest" description="Disordered" evidence="3">
    <location>
        <begin position="136"/>
        <end position="167"/>
    </location>
</feature>
<proteinExistence type="predicted"/>
<dbReference type="EMBL" id="CP111017">
    <property type="protein sequence ID" value="WAR08169.1"/>
    <property type="molecule type" value="Genomic_DNA"/>
</dbReference>
<dbReference type="PANTHER" id="PTHR31334:SF1">
    <property type="entry name" value="GUANINE NUCLEOTIDE EXCHANGE PROTEIN SMCR8"/>
    <property type="match status" value="1"/>
</dbReference>
<protein>
    <submittedName>
        <fullName evidence="4">SMR8B-like protein</fullName>
    </submittedName>
</protein>
<sequence length="614" mass="69411">MFSADAGAAQISMLSSRATKSEQPVVEHDPFQGYETAEDAQVVMCDEEAGTYAFVARFMKYGNRLVFMRDLEKKLEDLSYTKAHLLISQSRSAVSTQGDSELLAALNTIRQCMEEATDIGDIDLADRFQQYERMVQTRHRGPSMDSDSTSLQDFTDSPPSANNTKEHSGSYCDGFLAEFSLFSKSKNQKPKVLDVSAIRGKRRFDRSLRGLHELCSWGAKEGLQRLRAFREILRVDGPESFVNRLHSFGGEVNIPSLGSVDSFKSFVTPFQSFDEDTMYSATSSLDNMFNYSRQTSVSDPPLSRNQSDPQLEDTELIFVHDYAASEFENTLTMVLLIDLKMLLIFESDFESKDQYDLNESKQGNEDSSGDMFVFGKEPLRGSLTKRLSNSASSDSVKDESHLKKKWSNLQHVVYSLLVGRPVIVIGTRKQESAIREMIQALALFVSSTPRTSSVCMLCQLKQLKMADIHKVQLRGIIRPDKRSAEYLLPQSIRRYITIVDTERGLILCQPYQGQFLSFLSALQLKKKTFKTGNVLLPFLQLDASFPHRAAMLELSSEKYLNRAGIMNSDCRIIKHLAEAVKVQQIEEEFQCKYLTDAPAFPFSVQHQSLQTFKL</sequence>
<feature type="compositionally biased region" description="Polar residues" evidence="3">
    <location>
        <begin position="145"/>
        <end position="163"/>
    </location>
</feature>
<evidence type="ECO:0000256" key="3">
    <source>
        <dbReference type="SAM" id="MobiDB-lite"/>
    </source>
</evidence>
<dbReference type="PANTHER" id="PTHR31334">
    <property type="entry name" value="SMITH-MAGENIS SYNDROME REGION GENE 8 PROTEIN"/>
    <property type="match status" value="1"/>
</dbReference>
<keyword evidence="2" id="KW-0963">Cytoplasm</keyword>
<evidence type="ECO:0000313" key="5">
    <source>
        <dbReference type="Proteomes" id="UP001164746"/>
    </source>
</evidence>
<evidence type="ECO:0000256" key="1">
    <source>
        <dbReference type="ARBA" id="ARBA00004496"/>
    </source>
</evidence>
<evidence type="ECO:0000256" key="2">
    <source>
        <dbReference type="ARBA" id="ARBA00022490"/>
    </source>
</evidence>
<dbReference type="Proteomes" id="UP001164746">
    <property type="component" value="Chromosome 6"/>
</dbReference>
<accession>A0ABY7EGG2</accession>
<organism evidence="4 5">
    <name type="scientific">Mya arenaria</name>
    <name type="common">Soft-shell clam</name>
    <dbReference type="NCBI Taxonomy" id="6604"/>
    <lineage>
        <taxon>Eukaryota</taxon>
        <taxon>Metazoa</taxon>
        <taxon>Spiralia</taxon>
        <taxon>Lophotrochozoa</taxon>
        <taxon>Mollusca</taxon>
        <taxon>Bivalvia</taxon>
        <taxon>Autobranchia</taxon>
        <taxon>Heteroconchia</taxon>
        <taxon>Euheterodonta</taxon>
        <taxon>Imparidentia</taxon>
        <taxon>Neoheterodontei</taxon>
        <taxon>Myida</taxon>
        <taxon>Myoidea</taxon>
        <taxon>Myidae</taxon>
        <taxon>Mya</taxon>
    </lineage>
</organism>
<comment type="subcellular location">
    <subcellularLocation>
        <location evidence="1">Cytoplasm</location>
    </subcellularLocation>
</comment>
<gene>
    <name evidence="4" type="ORF">MAR_018127</name>
</gene>
<evidence type="ECO:0000313" key="4">
    <source>
        <dbReference type="EMBL" id="WAR08169.1"/>
    </source>
</evidence>
<name>A0ABY7EGG2_MYAAR</name>
<reference evidence="4" key="1">
    <citation type="submission" date="2022-11" db="EMBL/GenBank/DDBJ databases">
        <title>Centuries of genome instability and evolution in soft-shell clam transmissible cancer (bioRxiv).</title>
        <authorList>
            <person name="Hart S.F.M."/>
            <person name="Yonemitsu M.A."/>
            <person name="Giersch R.M."/>
            <person name="Beal B.F."/>
            <person name="Arriagada G."/>
            <person name="Davis B.W."/>
            <person name="Ostrander E.A."/>
            <person name="Goff S.P."/>
            <person name="Metzger M.J."/>
        </authorList>
    </citation>
    <scope>NUCLEOTIDE SEQUENCE</scope>
    <source>
        <strain evidence="4">MELC-2E11</strain>
        <tissue evidence="4">Siphon/mantle</tissue>
    </source>
</reference>
<keyword evidence="5" id="KW-1185">Reference proteome</keyword>